<accession>A0A917BX15</accession>
<evidence type="ECO:0000256" key="5">
    <source>
        <dbReference type="PIRNR" id="PIRNR038940"/>
    </source>
</evidence>
<comment type="subunit">
    <text evidence="3">Homotetramer.</text>
</comment>
<dbReference type="RefSeq" id="WP_188662219.1">
    <property type="nucleotide sequence ID" value="NZ_BMHV01000005.1"/>
</dbReference>
<dbReference type="GO" id="GO:0006567">
    <property type="term" value="P:L-threonine catabolic process"/>
    <property type="evidence" value="ECO:0007669"/>
    <property type="project" value="UniProtKB-UniRule"/>
</dbReference>
<gene>
    <name evidence="7" type="ORF">GCM10011332_09510</name>
</gene>
<organism evidence="7 8">
    <name type="scientific">Terasakiella brassicae</name>
    <dbReference type="NCBI Taxonomy" id="1634917"/>
    <lineage>
        <taxon>Bacteria</taxon>
        <taxon>Pseudomonadati</taxon>
        <taxon>Pseudomonadota</taxon>
        <taxon>Alphaproteobacteria</taxon>
        <taxon>Rhodospirillales</taxon>
        <taxon>Terasakiellaceae</taxon>
        <taxon>Terasakiella</taxon>
    </lineage>
</organism>
<dbReference type="Gene3D" id="3.90.1150.10">
    <property type="entry name" value="Aspartate Aminotransferase, domain 1"/>
    <property type="match status" value="1"/>
</dbReference>
<keyword evidence="8" id="KW-1185">Reference proteome</keyword>
<dbReference type="InterPro" id="IPR001597">
    <property type="entry name" value="ArAA_b-elim_lyase/Thr_aldolase"/>
</dbReference>
<comment type="caution">
    <text evidence="7">The sequence shown here is derived from an EMBL/GenBank/DDBJ whole genome shotgun (WGS) entry which is preliminary data.</text>
</comment>
<name>A0A917BX15_9PROT</name>
<sequence length="344" mass="37186">MNFCSDNTAGVSPEILDALAKANVDTAMPYGADALTKKVEQRFNDLFECETSVYLVTTGTAANALALGAISPSYGSIYCHKDAHINCDECGAPEFYTSGAKLVTLPGPNGKLHQGEVEAALSATDDAVHHTQPAAISISQASEAGTVYGPGEIHHLSHVAKEYGLYLHMDGARFANALNTLGCSPADMTWKAGVDVLSFGSTKNGTMNAEAVVFFNDKIGKSIGYKRKRAGQLQSKMRFIAAQWDAYLENDLWLKNAAHANTMAQKLVKGLEGIAGCELYYPVEANEIFISMPELILQKLESAGYAFYRWHDAHCPVIRLVTSFNTNEKDVDGFIQTALNAQTE</sequence>
<dbReference type="AlphaFoldDB" id="A0A917BX15"/>
<reference evidence="7" key="1">
    <citation type="journal article" date="2014" name="Int. J. Syst. Evol. Microbiol.">
        <title>Complete genome sequence of Corynebacterium casei LMG S-19264T (=DSM 44701T), isolated from a smear-ripened cheese.</title>
        <authorList>
            <consortium name="US DOE Joint Genome Institute (JGI-PGF)"/>
            <person name="Walter F."/>
            <person name="Albersmeier A."/>
            <person name="Kalinowski J."/>
            <person name="Ruckert C."/>
        </authorList>
    </citation>
    <scope>NUCLEOTIDE SEQUENCE</scope>
    <source>
        <strain evidence="7">CGMCC 1.15254</strain>
    </source>
</reference>
<evidence type="ECO:0000256" key="1">
    <source>
        <dbReference type="ARBA" id="ARBA00001933"/>
    </source>
</evidence>
<comment type="catalytic activity">
    <reaction evidence="5">
        <text>L-allo-threonine = acetaldehyde + glycine</text>
        <dbReference type="Rhea" id="RHEA:26209"/>
        <dbReference type="ChEBI" id="CHEBI:15343"/>
        <dbReference type="ChEBI" id="CHEBI:57305"/>
        <dbReference type="ChEBI" id="CHEBI:58585"/>
        <dbReference type="EC" id="4.1.2.48"/>
    </reaction>
</comment>
<comment type="catalytic activity">
    <reaction evidence="5">
        <text>L-threonine = acetaldehyde + glycine</text>
        <dbReference type="Rhea" id="RHEA:19625"/>
        <dbReference type="ChEBI" id="CHEBI:15343"/>
        <dbReference type="ChEBI" id="CHEBI:57305"/>
        <dbReference type="ChEBI" id="CHEBI:57926"/>
        <dbReference type="EC" id="4.1.2.48"/>
    </reaction>
</comment>
<reference evidence="7" key="2">
    <citation type="submission" date="2020-09" db="EMBL/GenBank/DDBJ databases">
        <authorList>
            <person name="Sun Q."/>
            <person name="Zhou Y."/>
        </authorList>
    </citation>
    <scope>NUCLEOTIDE SEQUENCE</scope>
    <source>
        <strain evidence="7">CGMCC 1.15254</strain>
    </source>
</reference>
<dbReference type="EC" id="4.1.2.48" evidence="5"/>
<feature type="domain" description="Aromatic amino acid beta-eliminating lyase/threonine aldolase" evidence="6">
    <location>
        <begin position="3"/>
        <end position="290"/>
    </location>
</feature>
<dbReference type="PIRSF" id="PIRSF038940">
    <property type="entry name" value="Low_specificity_LTA"/>
    <property type="match status" value="1"/>
</dbReference>
<evidence type="ECO:0000313" key="8">
    <source>
        <dbReference type="Proteomes" id="UP000632498"/>
    </source>
</evidence>
<dbReference type="Gene3D" id="3.40.640.10">
    <property type="entry name" value="Type I PLP-dependent aspartate aminotransferase-like (Major domain)"/>
    <property type="match status" value="1"/>
</dbReference>
<evidence type="ECO:0000313" key="7">
    <source>
        <dbReference type="EMBL" id="GGF58090.1"/>
    </source>
</evidence>
<keyword evidence="4 5" id="KW-0663">Pyridoxal phosphate</keyword>
<dbReference type="CDD" id="cd06502">
    <property type="entry name" value="TA_like"/>
    <property type="match status" value="1"/>
</dbReference>
<evidence type="ECO:0000259" key="6">
    <source>
        <dbReference type="Pfam" id="PF01212"/>
    </source>
</evidence>
<dbReference type="PANTHER" id="PTHR48097">
    <property type="entry name" value="L-THREONINE ALDOLASE-RELATED"/>
    <property type="match status" value="1"/>
</dbReference>
<dbReference type="InterPro" id="IPR015424">
    <property type="entry name" value="PyrdxlP-dep_Trfase"/>
</dbReference>
<keyword evidence="5" id="KW-0456">Lyase</keyword>
<comment type="function">
    <text evidence="5">Catalyzes the cleavage of L-allo-threonine and L-threonine to glycine and acetaldehyde.</text>
</comment>
<dbReference type="GO" id="GO:0004793">
    <property type="term" value="F:threonine aldolase activity"/>
    <property type="evidence" value="ECO:0007669"/>
    <property type="project" value="UniProtKB-UniRule"/>
</dbReference>
<proteinExistence type="inferred from homology"/>
<dbReference type="InterPro" id="IPR015421">
    <property type="entry name" value="PyrdxlP-dep_Trfase_major"/>
</dbReference>
<dbReference type="Proteomes" id="UP000632498">
    <property type="component" value="Unassembled WGS sequence"/>
</dbReference>
<comment type="similarity">
    <text evidence="2 5">Belongs to the threonine aldolase family.</text>
</comment>
<evidence type="ECO:0000256" key="2">
    <source>
        <dbReference type="ARBA" id="ARBA00006966"/>
    </source>
</evidence>
<protein>
    <recommendedName>
        <fullName evidence="5">L-threonine aldolase</fullName>
        <ecNumber evidence="5">4.1.2.48</ecNumber>
    </recommendedName>
</protein>
<dbReference type="Pfam" id="PF01212">
    <property type="entry name" value="Beta_elim_lyase"/>
    <property type="match status" value="1"/>
</dbReference>
<dbReference type="InterPro" id="IPR015422">
    <property type="entry name" value="PyrdxlP-dep_Trfase_small"/>
</dbReference>
<dbReference type="PANTHER" id="PTHR48097:SF5">
    <property type="entry name" value="LOW SPECIFICITY L-THREONINE ALDOLASE"/>
    <property type="match status" value="1"/>
</dbReference>
<evidence type="ECO:0000256" key="4">
    <source>
        <dbReference type="ARBA" id="ARBA00022898"/>
    </source>
</evidence>
<dbReference type="InterPro" id="IPR026273">
    <property type="entry name" value="Low_specificity_L-TA_bact"/>
</dbReference>
<evidence type="ECO:0000256" key="3">
    <source>
        <dbReference type="ARBA" id="ARBA00011881"/>
    </source>
</evidence>
<dbReference type="EMBL" id="BMHV01000005">
    <property type="protein sequence ID" value="GGF58090.1"/>
    <property type="molecule type" value="Genomic_DNA"/>
</dbReference>
<dbReference type="SUPFAM" id="SSF53383">
    <property type="entry name" value="PLP-dependent transferases"/>
    <property type="match status" value="1"/>
</dbReference>
<comment type="cofactor">
    <cofactor evidence="1 5">
        <name>pyridoxal 5'-phosphate</name>
        <dbReference type="ChEBI" id="CHEBI:597326"/>
    </cofactor>
</comment>